<dbReference type="PRINTS" id="PR01349">
    <property type="entry name" value="WNTPROTEIN"/>
</dbReference>
<keyword evidence="3 10" id="KW-0217">Developmental protein</keyword>
<evidence type="ECO:0000256" key="3">
    <source>
        <dbReference type="ARBA" id="ARBA00022473"/>
    </source>
</evidence>
<sequence length="549" mass="61289">MWMGLGRLRQGEPQRDLGEPGNRDSKLGRGWHKKDSRWVAWLEPGEERASSEGRDQGGTGGRWKRWGGTPPSLLRREDKGAQERGELCLLPGRNADPRRERDGRTDDKKHVGYVRACAQSRWDLSIGEQGDLLRGFTGRADMREKVLSSPTREQPPKCLPWLELSMAPRRRRRTPCMEACLLAACLGLCRGILGRDFLGPKAPGDPGLAPNAVCLTLPWLSRRQLGLCKRSPEAMASALQGIHRALQECQRQLQERRWDCSDLGGSGGSALLNSPLLKRGFRESAFAFSLLAAGVTHAVATACSLGELQSCGCAKQGTKRQKLKLSQLQNLSRGKGLSPVPSSLWREPGPQDTWEWGGCSADFDYAQRFARHFLDPRGKPRDAHARMQLHSHRIGRKVVSELSQRRCKCHGPSGSCQFRTCWLAPPDFHVMGSDLKERMDHAILLRPHNSNSGAFRPRLHRNRLAKHLIFYEPSPDFCEPDLSLGSSGTHGRLCIKGSARPGGCGSLCCGRGHNMLEERRAQRCHCRFHWCCHVQCEECPATEWVSVCK</sequence>
<evidence type="ECO:0000256" key="11">
    <source>
        <dbReference type="SAM" id="MobiDB-lite"/>
    </source>
</evidence>
<organism evidence="12 13">
    <name type="scientific">Phrynocephalus forsythii</name>
    <dbReference type="NCBI Taxonomy" id="171643"/>
    <lineage>
        <taxon>Eukaryota</taxon>
        <taxon>Metazoa</taxon>
        <taxon>Chordata</taxon>
        <taxon>Craniata</taxon>
        <taxon>Vertebrata</taxon>
        <taxon>Euteleostomi</taxon>
        <taxon>Lepidosauria</taxon>
        <taxon>Squamata</taxon>
        <taxon>Bifurcata</taxon>
        <taxon>Unidentata</taxon>
        <taxon>Episquamata</taxon>
        <taxon>Toxicofera</taxon>
        <taxon>Iguania</taxon>
        <taxon>Acrodonta</taxon>
        <taxon>Agamidae</taxon>
        <taxon>Agaminae</taxon>
        <taxon>Phrynocephalus</taxon>
    </lineage>
</organism>
<keyword evidence="6 10" id="KW-0879">Wnt signaling pathway</keyword>
<evidence type="ECO:0000256" key="5">
    <source>
        <dbReference type="ARBA" id="ARBA00022530"/>
    </source>
</evidence>
<feature type="compositionally biased region" description="Basic and acidic residues" evidence="11">
    <location>
        <begin position="45"/>
        <end position="55"/>
    </location>
</feature>
<keyword evidence="4" id="KW-0964">Secreted</keyword>
<evidence type="ECO:0000313" key="13">
    <source>
        <dbReference type="Proteomes" id="UP001142489"/>
    </source>
</evidence>
<feature type="compositionally biased region" description="Basic and acidic residues" evidence="11">
    <location>
        <begin position="9"/>
        <end position="27"/>
    </location>
</feature>
<dbReference type="GO" id="GO:0005125">
    <property type="term" value="F:cytokine activity"/>
    <property type="evidence" value="ECO:0007669"/>
    <property type="project" value="TreeGrafter"/>
</dbReference>
<protein>
    <recommendedName>
        <fullName evidence="10">Protein Wnt</fullName>
    </recommendedName>
</protein>
<dbReference type="InterPro" id="IPR005817">
    <property type="entry name" value="Wnt"/>
</dbReference>
<comment type="caution">
    <text evidence="12">The sequence shown here is derived from an EMBL/GenBank/DDBJ whole genome shotgun (WGS) entry which is preliminary data.</text>
</comment>
<dbReference type="EMBL" id="JAPFRF010000011">
    <property type="protein sequence ID" value="KAJ7317821.1"/>
    <property type="molecule type" value="Genomic_DNA"/>
</dbReference>
<dbReference type="GO" id="GO:0005615">
    <property type="term" value="C:extracellular space"/>
    <property type="evidence" value="ECO:0007669"/>
    <property type="project" value="TreeGrafter"/>
</dbReference>
<dbReference type="PANTHER" id="PTHR12027:SF76">
    <property type="entry name" value="PROTEIN WNT-10B"/>
    <property type="match status" value="1"/>
</dbReference>
<dbReference type="GO" id="GO:0005109">
    <property type="term" value="F:frizzled binding"/>
    <property type="evidence" value="ECO:0007669"/>
    <property type="project" value="TreeGrafter"/>
</dbReference>
<evidence type="ECO:0000256" key="1">
    <source>
        <dbReference type="ARBA" id="ARBA00004498"/>
    </source>
</evidence>
<evidence type="ECO:0000256" key="4">
    <source>
        <dbReference type="ARBA" id="ARBA00022525"/>
    </source>
</evidence>
<keyword evidence="9" id="KW-0449">Lipoprotein</keyword>
<accession>A0A9Q1AXP9</accession>
<evidence type="ECO:0000256" key="8">
    <source>
        <dbReference type="ARBA" id="ARBA00023180"/>
    </source>
</evidence>
<proteinExistence type="inferred from homology"/>
<evidence type="ECO:0000313" key="12">
    <source>
        <dbReference type="EMBL" id="KAJ7317821.1"/>
    </source>
</evidence>
<dbReference type="GO" id="GO:0045165">
    <property type="term" value="P:cell fate commitment"/>
    <property type="evidence" value="ECO:0007669"/>
    <property type="project" value="TreeGrafter"/>
</dbReference>
<dbReference type="PANTHER" id="PTHR12027">
    <property type="entry name" value="WNT RELATED"/>
    <property type="match status" value="1"/>
</dbReference>
<dbReference type="FunFam" id="3.30.2460.20:FF:000001">
    <property type="entry name" value="Wnt homolog"/>
    <property type="match status" value="1"/>
</dbReference>
<comment type="subcellular location">
    <subcellularLocation>
        <location evidence="1 10">Secreted</location>
        <location evidence="1 10">Extracellular space</location>
        <location evidence="1 10">Extracellular matrix</location>
    </subcellularLocation>
</comment>
<dbReference type="Gene3D" id="3.30.2460.20">
    <property type="match status" value="1"/>
</dbReference>
<evidence type="ECO:0000256" key="7">
    <source>
        <dbReference type="ARBA" id="ARBA00023157"/>
    </source>
</evidence>
<reference evidence="12" key="1">
    <citation type="journal article" date="2023" name="DNA Res.">
        <title>Chromosome-level genome assembly of Phrynocephalus forsythii using third-generation DNA sequencing and Hi-C analysis.</title>
        <authorList>
            <person name="Qi Y."/>
            <person name="Zhao W."/>
            <person name="Zhao Y."/>
            <person name="Niu C."/>
            <person name="Cao S."/>
            <person name="Zhang Y."/>
        </authorList>
    </citation>
    <scope>NUCLEOTIDE SEQUENCE</scope>
    <source>
        <tissue evidence="12">Muscle</tissue>
    </source>
</reference>
<comment type="similarity">
    <text evidence="2 10">Belongs to the Wnt family.</text>
</comment>
<keyword evidence="13" id="KW-1185">Reference proteome</keyword>
<gene>
    <name evidence="12" type="ORF">JRQ81_003983</name>
</gene>
<dbReference type="Pfam" id="PF00110">
    <property type="entry name" value="wnt"/>
    <property type="match status" value="1"/>
</dbReference>
<keyword evidence="5" id="KW-0272">Extracellular matrix</keyword>
<feature type="region of interest" description="Disordered" evidence="11">
    <location>
        <begin position="1"/>
        <end position="107"/>
    </location>
</feature>
<dbReference type="Proteomes" id="UP001142489">
    <property type="component" value="Unassembled WGS sequence"/>
</dbReference>
<comment type="function">
    <text evidence="10">Ligand for members of the frizzled family of seven transmembrane receptors.</text>
</comment>
<dbReference type="SMART" id="SM00097">
    <property type="entry name" value="WNT1"/>
    <property type="match status" value="1"/>
</dbReference>
<feature type="compositionally biased region" description="Basic and acidic residues" evidence="11">
    <location>
        <begin position="95"/>
        <end position="107"/>
    </location>
</feature>
<evidence type="ECO:0000256" key="6">
    <source>
        <dbReference type="ARBA" id="ARBA00022687"/>
    </source>
</evidence>
<evidence type="ECO:0000256" key="9">
    <source>
        <dbReference type="ARBA" id="ARBA00023288"/>
    </source>
</evidence>
<dbReference type="InterPro" id="IPR043158">
    <property type="entry name" value="Wnt_C"/>
</dbReference>
<dbReference type="GO" id="GO:0060070">
    <property type="term" value="P:canonical Wnt signaling pathway"/>
    <property type="evidence" value="ECO:0007669"/>
    <property type="project" value="TreeGrafter"/>
</dbReference>
<name>A0A9Q1AXP9_9SAUR</name>
<evidence type="ECO:0000256" key="10">
    <source>
        <dbReference type="RuleBase" id="RU003500"/>
    </source>
</evidence>
<dbReference type="AlphaFoldDB" id="A0A9Q1AXP9"/>
<keyword evidence="8" id="KW-0325">Glycoprotein</keyword>
<keyword evidence="7" id="KW-1015">Disulfide bond</keyword>
<dbReference type="OrthoDB" id="5945655at2759"/>
<evidence type="ECO:0000256" key="2">
    <source>
        <dbReference type="ARBA" id="ARBA00005683"/>
    </source>
</evidence>
<feature type="compositionally biased region" description="Basic and acidic residues" evidence="11">
    <location>
        <begin position="74"/>
        <end position="86"/>
    </location>
</feature>
<dbReference type="GO" id="GO:0030182">
    <property type="term" value="P:neuron differentiation"/>
    <property type="evidence" value="ECO:0007669"/>
    <property type="project" value="TreeGrafter"/>
</dbReference>